<dbReference type="PANTHER" id="PTHR34353">
    <property type="entry name" value="CRISPR-ASSOCIATED ENDONUCLEASE CAS1 1"/>
    <property type="match status" value="1"/>
</dbReference>
<gene>
    <name evidence="10" type="primary">cas1-2</name>
    <name evidence="10" type="ORF">HMPREF9136_1692</name>
</gene>
<evidence type="ECO:0000256" key="9">
    <source>
        <dbReference type="ARBA" id="ARBA00038592"/>
    </source>
</evidence>
<dbReference type="EMBL" id="AFPW01000023">
    <property type="protein sequence ID" value="EGQ14157.1"/>
    <property type="molecule type" value="Genomic_DNA"/>
</dbReference>
<protein>
    <submittedName>
        <fullName evidence="10">CRISPR-associated protein cas1</fullName>
    </submittedName>
</protein>
<dbReference type="GO" id="GO:0004519">
    <property type="term" value="F:endonuclease activity"/>
    <property type="evidence" value="ECO:0007669"/>
    <property type="project" value="UniProtKB-KW"/>
</dbReference>
<dbReference type="GO" id="GO:0003677">
    <property type="term" value="F:DNA binding"/>
    <property type="evidence" value="ECO:0007669"/>
    <property type="project" value="UniProtKB-KW"/>
</dbReference>
<organism evidence="10 11">
    <name type="scientific">Prevotella dentalis (strain ATCC 49559 / DSM 3688 / JCM 13448 / NCTC 12043 / ES 2772)</name>
    <name type="common">Mitsuokella dentalis</name>
    <dbReference type="NCBI Taxonomy" id="908937"/>
    <lineage>
        <taxon>Bacteria</taxon>
        <taxon>Pseudomonadati</taxon>
        <taxon>Bacteroidota</taxon>
        <taxon>Bacteroidia</taxon>
        <taxon>Bacteroidales</taxon>
        <taxon>Prevotellaceae</taxon>
        <taxon>Prevotella</taxon>
    </lineage>
</organism>
<keyword evidence="7" id="KW-0238">DNA-binding</keyword>
<dbReference type="GO" id="GO:0016787">
    <property type="term" value="F:hydrolase activity"/>
    <property type="evidence" value="ECO:0007669"/>
    <property type="project" value="UniProtKB-KW"/>
</dbReference>
<evidence type="ECO:0000256" key="4">
    <source>
        <dbReference type="ARBA" id="ARBA00022801"/>
    </source>
</evidence>
<keyword evidence="1" id="KW-0540">Nuclease</keyword>
<reference evidence="10 11" key="1">
    <citation type="submission" date="2011-04" db="EMBL/GenBank/DDBJ databases">
        <authorList>
            <person name="Muzny D."/>
            <person name="Qin X."/>
            <person name="Deng J."/>
            <person name="Jiang H."/>
            <person name="Liu Y."/>
            <person name="Qu J."/>
            <person name="Song X.-Z."/>
            <person name="Zhang L."/>
            <person name="Thornton R."/>
            <person name="Coyle M."/>
            <person name="Francisco L."/>
            <person name="Jackson L."/>
            <person name="Javaid M."/>
            <person name="Korchina V."/>
            <person name="Kovar C."/>
            <person name="Mata R."/>
            <person name="Mathew T."/>
            <person name="Ngo R."/>
            <person name="Nguyen L."/>
            <person name="Nguyen N."/>
            <person name="Okwuonu G."/>
            <person name="Ongeri F."/>
            <person name="Pham C."/>
            <person name="Simmons D."/>
            <person name="Wilczek-Boney K."/>
            <person name="Hale W."/>
            <person name="Jakkamsetti A."/>
            <person name="Pham P."/>
            <person name="Ruth R."/>
            <person name="San Lucas F."/>
            <person name="Warren J."/>
            <person name="Zhang J."/>
            <person name="Zhao Z."/>
            <person name="Zhou C."/>
            <person name="Zhu D."/>
            <person name="Lee S."/>
            <person name="Bess C."/>
            <person name="Blankenburg K."/>
            <person name="Forbes L."/>
            <person name="Fu Q."/>
            <person name="Gubbala S."/>
            <person name="Hirani K."/>
            <person name="Jayaseelan J.C."/>
            <person name="Lara F."/>
            <person name="Munidasa M."/>
            <person name="Palculict T."/>
            <person name="Patil S."/>
            <person name="Pu L.-L."/>
            <person name="Saada N."/>
            <person name="Tang L."/>
            <person name="Weissenberger G."/>
            <person name="Zhu Y."/>
            <person name="Hemphill L."/>
            <person name="Shang Y."/>
            <person name="Youmans B."/>
            <person name="Ayvaz T."/>
            <person name="Ross M."/>
            <person name="Santibanez J."/>
            <person name="Aqrawi P."/>
            <person name="Gross S."/>
            <person name="Joshi V."/>
            <person name="Fowler G."/>
            <person name="Nazareth L."/>
            <person name="Reid J."/>
            <person name="Worley K."/>
            <person name="Petrosino J."/>
            <person name="Highlander S."/>
            <person name="Gibbs R."/>
        </authorList>
    </citation>
    <scope>NUCLEOTIDE SEQUENCE [LARGE SCALE GENOMIC DNA]</scope>
    <source>
        <strain evidence="10 11">DSM 3688</strain>
    </source>
</reference>
<dbReference type="Proteomes" id="UP000007820">
    <property type="component" value="Unassembled WGS sequence"/>
</dbReference>
<evidence type="ECO:0000256" key="1">
    <source>
        <dbReference type="ARBA" id="ARBA00022722"/>
    </source>
</evidence>
<evidence type="ECO:0000256" key="5">
    <source>
        <dbReference type="ARBA" id="ARBA00022842"/>
    </source>
</evidence>
<keyword evidence="5" id="KW-0460">Magnesium</keyword>
<evidence type="ECO:0000313" key="10">
    <source>
        <dbReference type="EMBL" id="EGQ14157.1"/>
    </source>
</evidence>
<evidence type="ECO:0000256" key="2">
    <source>
        <dbReference type="ARBA" id="ARBA00022723"/>
    </source>
</evidence>
<name>F9D4B4_PREDD</name>
<keyword evidence="4" id="KW-0378">Hydrolase</keyword>
<evidence type="ECO:0000256" key="8">
    <source>
        <dbReference type="ARBA" id="ARBA00023211"/>
    </source>
</evidence>
<keyword evidence="8" id="KW-0464">Manganese</keyword>
<evidence type="ECO:0000256" key="6">
    <source>
        <dbReference type="ARBA" id="ARBA00023118"/>
    </source>
</evidence>
<evidence type="ECO:0000256" key="7">
    <source>
        <dbReference type="ARBA" id="ARBA00023125"/>
    </source>
</evidence>
<dbReference type="AlphaFoldDB" id="F9D4B4"/>
<keyword evidence="6" id="KW-0051">Antiviral defense</keyword>
<dbReference type="InterPro" id="IPR050646">
    <property type="entry name" value="Cas1"/>
</dbReference>
<dbReference type="GO" id="GO:0046872">
    <property type="term" value="F:metal ion binding"/>
    <property type="evidence" value="ECO:0007669"/>
    <property type="project" value="UniProtKB-KW"/>
</dbReference>
<dbReference type="Gene3D" id="1.20.120.920">
    <property type="entry name" value="CRISPR-associated endonuclease Cas1, C-terminal domain"/>
    <property type="match status" value="1"/>
</dbReference>
<evidence type="ECO:0000256" key="3">
    <source>
        <dbReference type="ARBA" id="ARBA00022759"/>
    </source>
</evidence>
<dbReference type="PANTHER" id="PTHR34353:SF2">
    <property type="entry name" value="CRISPR-ASSOCIATED ENDONUCLEASE CAS1 1"/>
    <property type="match status" value="1"/>
</dbReference>
<comment type="subunit">
    <text evidence="9">Homodimer, forms a heterotetramer with a Cas2 homodimer.</text>
</comment>
<dbReference type="GO" id="GO:0051607">
    <property type="term" value="P:defense response to virus"/>
    <property type="evidence" value="ECO:0007669"/>
    <property type="project" value="UniProtKB-KW"/>
</dbReference>
<evidence type="ECO:0000313" key="11">
    <source>
        <dbReference type="Proteomes" id="UP000007820"/>
    </source>
</evidence>
<comment type="caution">
    <text evidence="10">The sequence shown here is derived from an EMBL/GenBank/DDBJ whole genome shotgun (WGS) entry which is preliminary data.</text>
</comment>
<dbReference type="InterPro" id="IPR042206">
    <property type="entry name" value="CRISPR-assoc_Cas1_C"/>
</dbReference>
<keyword evidence="3" id="KW-0255">Endonuclease</keyword>
<dbReference type="Pfam" id="PF01867">
    <property type="entry name" value="Cas_Cas1"/>
    <property type="match status" value="1"/>
</dbReference>
<dbReference type="GO" id="GO:0043571">
    <property type="term" value="P:maintenance of CRISPR repeat elements"/>
    <property type="evidence" value="ECO:0007669"/>
    <property type="project" value="InterPro"/>
</dbReference>
<dbReference type="InterPro" id="IPR002729">
    <property type="entry name" value="CRISPR-assoc_Cas1"/>
</dbReference>
<accession>F9D4B4</accession>
<proteinExistence type="predicted"/>
<sequence length="96" mass="11099">MEEFRGYLGDRLVLSLINRNQVTSNDFLDNGADNVLMTDSCKRNILSAWQKRKKESILHPYLKEQVPIGLLPYIQAMLLARFLRGDLDGYPVFLIQ</sequence>
<keyword evidence="2" id="KW-0479">Metal-binding</keyword>